<protein>
    <submittedName>
        <fullName evidence="3">Enoyl-CoA hydratase</fullName>
        <ecNumber evidence="3">4.2.1.17</ecNumber>
    </submittedName>
</protein>
<evidence type="ECO:0000313" key="4">
    <source>
        <dbReference type="Proteomes" id="UP000283063"/>
    </source>
</evidence>
<dbReference type="NCBIfam" id="NF005700">
    <property type="entry name" value="PRK07511.1"/>
    <property type="match status" value="1"/>
</dbReference>
<proteinExistence type="inferred from homology"/>
<dbReference type="NCBIfam" id="NF046063">
    <property type="entry name" value="oxepin_alt"/>
    <property type="match status" value="1"/>
</dbReference>
<evidence type="ECO:0000256" key="1">
    <source>
        <dbReference type="ARBA" id="ARBA00005254"/>
    </source>
</evidence>
<dbReference type="InterPro" id="IPR014748">
    <property type="entry name" value="Enoyl-CoA_hydra_C"/>
</dbReference>
<dbReference type="Gene3D" id="1.10.12.10">
    <property type="entry name" value="Lyase 2-enoyl-coa Hydratase, Chain A, domain 2"/>
    <property type="match status" value="1"/>
</dbReference>
<reference evidence="3 4" key="1">
    <citation type="submission" date="2018-10" db="EMBL/GenBank/DDBJ databases">
        <title>Parasedimentitalea marina sp. nov., a psychrophilic bacterium isolated from deep seawater of the New Britain Trench.</title>
        <authorList>
            <person name="Cao J."/>
        </authorList>
    </citation>
    <scope>NUCLEOTIDE SEQUENCE [LARGE SCALE GENOMIC DNA]</scope>
    <source>
        <strain evidence="3 4">W43</strain>
    </source>
</reference>
<accession>A0A3T0N952</accession>
<dbReference type="PANTHER" id="PTHR43459:SF1">
    <property type="entry name" value="EG:BACN32G11.4 PROTEIN"/>
    <property type="match status" value="1"/>
</dbReference>
<dbReference type="SUPFAM" id="SSF52096">
    <property type="entry name" value="ClpP/crotonase"/>
    <property type="match status" value="1"/>
</dbReference>
<name>A0A3T0N952_9RHOB</name>
<dbReference type="AlphaFoldDB" id="A0A3T0N952"/>
<gene>
    <name evidence="3" type="ORF">EBB79_20245</name>
</gene>
<dbReference type="PANTHER" id="PTHR43459">
    <property type="entry name" value="ENOYL-COA HYDRATASE"/>
    <property type="match status" value="1"/>
</dbReference>
<dbReference type="EMBL" id="CP033219">
    <property type="protein sequence ID" value="AZV80558.1"/>
    <property type="molecule type" value="Genomic_DNA"/>
</dbReference>
<dbReference type="EC" id="4.2.1.17" evidence="3"/>
<dbReference type="Gene3D" id="3.90.226.10">
    <property type="entry name" value="2-enoyl-CoA Hydratase, Chain A, domain 1"/>
    <property type="match status" value="1"/>
</dbReference>
<evidence type="ECO:0000313" key="3">
    <source>
        <dbReference type="EMBL" id="AZV80558.1"/>
    </source>
</evidence>
<organism evidence="3 4">
    <name type="scientific">Parasedimentitalea marina</name>
    <dbReference type="NCBI Taxonomy" id="2483033"/>
    <lineage>
        <taxon>Bacteria</taxon>
        <taxon>Pseudomonadati</taxon>
        <taxon>Pseudomonadota</taxon>
        <taxon>Alphaproteobacteria</taxon>
        <taxon>Rhodobacterales</taxon>
        <taxon>Paracoccaceae</taxon>
        <taxon>Parasedimentitalea</taxon>
    </lineage>
</organism>
<dbReference type="KEGG" id="sedi:EBB79_20245"/>
<keyword evidence="3" id="KW-0456">Lyase</keyword>
<dbReference type="CDD" id="cd06558">
    <property type="entry name" value="crotonase-like"/>
    <property type="match status" value="1"/>
</dbReference>
<dbReference type="Pfam" id="PF00378">
    <property type="entry name" value="ECH_1"/>
    <property type="match status" value="1"/>
</dbReference>
<dbReference type="InterPro" id="IPR018376">
    <property type="entry name" value="Enoyl-CoA_hyd/isom_CS"/>
</dbReference>
<dbReference type="InterPro" id="IPR001753">
    <property type="entry name" value="Enoyl-CoA_hydra/iso"/>
</dbReference>
<evidence type="ECO:0000256" key="2">
    <source>
        <dbReference type="RuleBase" id="RU003707"/>
    </source>
</evidence>
<dbReference type="PROSITE" id="PS00166">
    <property type="entry name" value="ENOYL_COA_HYDRATASE"/>
    <property type="match status" value="1"/>
</dbReference>
<dbReference type="InterPro" id="IPR029045">
    <property type="entry name" value="ClpP/crotonase-like_dom_sf"/>
</dbReference>
<comment type="similarity">
    <text evidence="1 2">Belongs to the enoyl-CoA hydratase/isomerase family.</text>
</comment>
<keyword evidence="4" id="KW-1185">Reference proteome</keyword>
<dbReference type="Proteomes" id="UP000283063">
    <property type="component" value="Chromosome"/>
</dbReference>
<sequence>MTEDQGDRLVVTNCNTSRRNALSPEYYQGLKSALMEAATQPRIKAVILTAKGPFFCSGGDLNLLAERQHLSLADRASRIEALHDLIRLIRACPKPVIAAVEGGAAGAGLSIALACDFIVAAVGAKFSAAYVKAGLVPDGGLTSALTQLLPRALVSEICLTGRTISAERFYNLGAINMLCPASQTLSVAQDIATGLAKGPTVTQGKIKSLLASAQSTDADTQLDIERDTMADAIGAAEAVEGIAAFLEKRAPNFQNSQGK</sequence>
<dbReference type="GO" id="GO:0004300">
    <property type="term" value="F:enoyl-CoA hydratase activity"/>
    <property type="evidence" value="ECO:0007669"/>
    <property type="project" value="UniProtKB-EC"/>
</dbReference>
<dbReference type="OrthoDB" id="9781757at2"/>